<dbReference type="EMBL" id="BK016182">
    <property type="protein sequence ID" value="DAG00594.1"/>
    <property type="molecule type" value="Genomic_DNA"/>
</dbReference>
<reference evidence="2" key="1">
    <citation type="journal article" date="2021" name="Proc. Natl. Acad. Sci. U.S.A.">
        <title>A Catalog of Tens of Thousands of Viruses from Human Metagenomes Reveals Hidden Associations with Chronic Diseases.</title>
        <authorList>
            <person name="Tisza M.J."/>
            <person name="Buck C.B."/>
        </authorList>
    </citation>
    <scope>NUCLEOTIDE SEQUENCE</scope>
    <source>
        <strain evidence="2">CtJ2i1</strain>
    </source>
</reference>
<feature type="coiled-coil region" evidence="1">
    <location>
        <begin position="11"/>
        <end position="38"/>
    </location>
</feature>
<proteinExistence type="predicted"/>
<organism evidence="2">
    <name type="scientific">Myoviridae sp. ctJ2i1</name>
    <dbReference type="NCBI Taxonomy" id="2825079"/>
    <lineage>
        <taxon>Viruses</taxon>
        <taxon>Duplodnaviria</taxon>
        <taxon>Heunggongvirae</taxon>
        <taxon>Uroviricota</taxon>
        <taxon>Caudoviricetes</taxon>
    </lineage>
</organism>
<protein>
    <submittedName>
        <fullName evidence="2">Uncharacterized protein</fullName>
    </submittedName>
</protein>
<sequence>MAIIKFNANANVKKESNSDKAKALAKQLNEKADKKLKEEAQILIRDINVCLQSLQAFEALTEDVFPVSEVLADTLSTITRVIVDSKGNTFYNDNKAVELRQKAKKGYIKRTFPKEYKFVKENI</sequence>
<evidence type="ECO:0000256" key="1">
    <source>
        <dbReference type="SAM" id="Coils"/>
    </source>
</evidence>
<keyword evidence="1" id="KW-0175">Coiled coil</keyword>
<name>A0A8S5V1H1_9CAUD</name>
<accession>A0A8S5V1H1</accession>
<evidence type="ECO:0000313" key="2">
    <source>
        <dbReference type="EMBL" id="DAG00594.1"/>
    </source>
</evidence>